<sequence length="466" mass="52154">MAVRHRTGATAERFEGNNSPTIDELITMHRLRWLGHVLCMPVDRLLRKVLLQNYAKSVNEPEAVKNDVAAKCESVIHTSNSKLMPHRSPRSVISRVALLAAYSRADVRLHTVSDTSNHEPASKHPYYHSQRTRTSTTSGQVVFVFMQPPNKNGQQFGFARDSPGAQLNISFVMFSGLMFQLLRYSRYRDTCSSSVFTGGGRSDGSRSVRRAWQLASKRFVPSRGDIVSAQLSGSTSTDDVSSTGDETFGSQLSSSANISTAILSTTSTLKHDAACVQHIQLKNSINRSNFLKNIPMDCTEYHPQRESSEITNKNIYCRHITDEVNDKSRGASVDYSPRAQLVDFSWSSWACDCCGNLVGGGKFAESLGLRLLMNNRDCFQRFLKCDPIIARKWDWTFDGHIGSSCYNSDHRKRECGTYNEALEAKDSWSVLKNPGNQEHIAIVSRCDRITSTHPVDDHETHFQSTL</sequence>
<evidence type="ECO:0000313" key="2">
    <source>
        <dbReference type="Proteomes" id="UP000008909"/>
    </source>
</evidence>
<proteinExistence type="predicted"/>
<name>G7YKC9_CLOSI</name>
<dbReference type="Proteomes" id="UP000008909">
    <property type="component" value="Unassembled WGS sequence"/>
</dbReference>
<evidence type="ECO:0000313" key="1">
    <source>
        <dbReference type="EMBL" id="GAA53411.1"/>
    </source>
</evidence>
<reference key="2">
    <citation type="submission" date="2011-10" db="EMBL/GenBank/DDBJ databases">
        <title>The genome and transcriptome sequence of Clonorchis sinensis provide insights into the carcinogenic liver fluke.</title>
        <authorList>
            <person name="Wang X."/>
            <person name="Huang Y."/>
            <person name="Chen W."/>
            <person name="Liu H."/>
            <person name="Guo L."/>
            <person name="Chen Y."/>
            <person name="Luo F."/>
            <person name="Zhou W."/>
            <person name="Sun J."/>
            <person name="Mao Q."/>
            <person name="Liang P."/>
            <person name="Zhou C."/>
            <person name="Tian Y."/>
            <person name="Men J."/>
            <person name="Lv X."/>
            <person name="Huang L."/>
            <person name="Zhou J."/>
            <person name="Hu Y."/>
            <person name="Li R."/>
            <person name="Zhang F."/>
            <person name="Lei H."/>
            <person name="Li X."/>
            <person name="Hu X."/>
            <person name="Liang C."/>
            <person name="Xu J."/>
            <person name="Wu Z."/>
            <person name="Yu X."/>
        </authorList>
    </citation>
    <scope>NUCLEOTIDE SEQUENCE</scope>
    <source>
        <strain>Henan</strain>
    </source>
</reference>
<gene>
    <name evidence="1" type="ORF">CLF_110160</name>
</gene>
<organism evidence="1 2">
    <name type="scientific">Clonorchis sinensis</name>
    <name type="common">Chinese liver fluke</name>
    <dbReference type="NCBI Taxonomy" id="79923"/>
    <lineage>
        <taxon>Eukaryota</taxon>
        <taxon>Metazoa</taxon>
        <taxon>Spiralia</taxon>
        <taxon>Lophotrochozoa</taxon>
        <taxon>Platyhelminthes</taxon>
        <taxon>Trematoda</taxon>
        <taxon>Digenea</taxon>
        <taxon>Opisthorchiida</taxon>
        <taxon>Opisthorchiata</taxon>
        <taxon>Opisthorchiidae</taxon>
        <taxon>Clonorchis</taxon>
    </lineage>
</organism>
<dbReference type="AlphaFoldDB" id="G7YKC9"/>
<keyword evidence="2" id="KW-1185">Reference proteome</keyword>
<reference evidence="1" key="1">
    <citation type="journal article" date="2011" name="Genome Biol.">
        <title>The draft genome of the carcinogenic human liver fluke Clonorchis sinensis.</title>
        <authorList>
            <person name="Wang X."/>
            <person name="Chen W."/>
            <person name="Huang Y."/>
            <person name="Sun J."/>
            <person name="Men J."/>
            <person name="Liu H."/>
            <person name="Luo F."/>
            <person name="Guo L."/>
            <person name="Lv X."/>
            <person name="Deng C."/>
            <person name="Zhou C."/>
            <person name="Fan Y."/>
            <person name="Li X."/>
            <person name="Huang L."/>
            <person name="Hu Y."/>
            <person name="Liang C."/>
            <person name="Hu X."/>
            <person name="Xu J."/>
            <person name="Yu X."/>
        </authorList>
    </citation>
    <scope>NUCLEOTIDE SEQUENCE [LARGE SCALE GENOMIC DNA]</scope>
    <source>
        <strain evidence="1">Henan</strain>
    </source>
</reference>
<dbReference type="EMBL" id="DF143489">
    <property type="protein sequence ID" value="GAA53411.1"/>
    <property type="molecule type" value="Genomic_DNA"/>
</dbReference>
<accession>G7YKC9</accession>
<protein>
    <submittedName>
        <fullName evidence="1">Uncharacterized protein</fullName>
    </submittedName>
</protein>